<dbReference type="InterPro" id="IPR039875">
    <property type="entry name" value="LENG1-like"/>
</dbReference>
<feature type="compositionally biased region" description="Basic and acidic residues" evidence="1">
    <location>
        <begin position="178"/>
        <end position="206"/>
    </location>
</feature>
<feature type="domain" description="CBF1-interacting co-repressor CIR N-terminal" evidence="2">
    <location>
        <begin position="8"/>
        <end position="44"/>
    </location>
</feature>
<feature type="compositionally biased region" description="Basic and acidic residues" evidence="1">
    <location>
        <begin position="65"/>
        <end position="104"/>
    </location>
</feature>
<dbReference type="OrthoDB" id="2159131at2759"/>
<accession>A0A8I6RUQ1</accession>
<sequence>MNILPKKRWHVRTKENIARVRRDEAKAKEEEQEKKRRIELAEKEARLEALRQASRSNYDGSQPESSREKAEHVNFFRELEEGKSSVKRSNKEYESEKKDEQEKYEKQIGYLTYLGQDTVESTGKVSWFNKLPERYAPTDEEVETDRKRRHDPLEKINGLLKHVKEEPALKKHKKKKSRKDDRPTIEELRAKRLRREAEEKARRELVLAKLTGKPLPQPANPPAARKQKYYSQFNPELARQNKIDGHL</sequence>
<keyword evidence="4" id="KW-1185">Reference proteome</keyword>
<feature type="region of interest" description="Disordered" evidence="1">
    <location>
        <begin position="134"/>
        <end position="247"/>
    </location>
</feature>
<dbReference type="InterPro" id="IPR019339">
    <property type="entry name" value="CIR_N_dom"/>
</dbReference>
<gene>
    <name evidence="3" type="primary">106666028</name>
</gene>
<dbReference type="PANTHER" id="PTHR22093:SF0">
    <property type="entry name" value="LEUKOCYTE RECEPTOR CLUSTER MEMBER 1"/>
    <property type="match status" value="1"/>
</dbReference>
<reference evidence="3" key="1">
    <citation type="submission" date="2022-01" db="UniProtKB">
        <authorList>
            <consortium name="EnsemblMetazoa"/>
        </authorList>
    </citation>
    <scope>IDENTIFICATION</scope>
</reference>
<dbReference type="KEGG" id="clec:106666028"/>
<evidence type="ECO:0000313" key="4">
    <source>
        <dbReference type="Proteomes" id="UP000494040"/>
    </source>
</evidence>
<dbReference type="AlphaFoldDB" id="A0A8I6RUQ1"/>
<evidence type="ECO:0000259" key="2">
    <source>
        <dbReference type="SMART" id="SM01083"/>
    </source>
</evidence>
<organism evidence="3 4">
    <name type="scientific">Cimex lectularius</name>
    <name type="common">Bed bug</name>
    <name type="synonym">Acanthia lectularia</name>
    <dbReference type="NCBI Taxonomy" id="79782"/>
    <lineage>
        <taxon>Eukaryota</taxon>
        <taxon>Metazoa</taxon>
        <taxon>Ecdysozoa</taxon>
        <taxon>Arthropoda</taxon>
        <taxon>Hexapoda</taxon>
        <taxon>Insecta</taxon>
        <taxon>Pterygota</taxon>
        <taxon>Neoptera</taxon>
        <taxon>Paraneoptera</taxon>
        <taxon>Hemiptera</taxon>
        <taxon>Heteroptera</taxon>
        <taxon>Panheteroptera</taxon>
        <taxon>Cimicomorpha</taxon>
        <taxon>Cimicidae</taxon>
        <taxon>Cimex</taxon>
    </lineage>
</organism>
<evidence type="ECO:0000256" key="1">
    <source>
        <dbReference type="SAM" id="MobiDB-lite"/>
    </source>
</evidence>
<feature type="region of interest" description="Disordered" evidence="1">
    <location>
        <begin position="50"/>
        <end position="104"/>
    </location>
</feature>
<dbReference type="Proteomes" id="UP000494040">
    <property type="component" value="Unassembled WGS sequence"/>
</dbReference>
<dbReference type="EnsemblMetazoa" id="XM_014392899.2">
    <property type="protein sequence ID" value="XP_014248385.1"/>
    <property type="gene ID" value="LOC106666028"/>
</dbReference>
<dbReference type="OMA" id="WYEELPK"/>
<dbReference type="SMART" id="SM01083">
    <property type="entry name" value="Cir_N"/>
    <property type="match status" value="1"/>
</dbReference>
<feature type="compositionally biased region" description="Polar residues" evidence="1">
    <location>
        <begin position="53"/>
        <end position="64"/>
    </location>
</feature>
<proteinExistence type="predicted"/>
<name>A0A8I6RUQ1_CIMLE</name>
<protein>
    <recommendedName>
        <fullName evidence="2">CBF1-interacting co-repressor CIR N-terminal domain-containing protein</fullName>
    </recommendedName>
</protein>
<evidence type="ECO:0000313" key="3">
    <source>
        <dbReference type="EnsemblMetazoa" id="XP_014248385.1"/>
    </source>
</evidence>
<dbReference type="PANTHER" id="PTHR22093">
    <property type="entry name" value="LEUKOCYTE RECEPTOR CLUSTER LRC MEMBER 1"/>
    <property type="match status" value="1"/>
</dbReference>